<proteinExistence type="predicted"/>
<organism evidence="2 3">
    <name type="scientific">Tessaracoccus lacteus</name>
    <dbReference type="NCBI Taxonomy" id="3041766"/>
    <lineage>
        <taxon>Bacteria</taxon>
        <taxon>Bacillati</taxon>
        <taxon>Actinomycetota</taxon>
        <taxon>Actinomycetes</taxon>
        <taxon>Propionibacteriales</taxon>
        <taxon>Propionibacteriaceae</taxon>
        <taxon>Tessaracoccus</taxon>
    </lineage>
</organism>
<evidence type="ECO:0000313" key="2">
    <source>
        <dbReference type="EMBL" id="WGT47120.1"/>
    </source>
</evidence>
<protein>
    <submittedName>
        <fullName evidence="2">Uncharacterized protein</fullName>
    </submittedName>
</protein>
<dbReference type="Proteomes" id="UP001244136">
    <property type="component" value="Chromosome"/>
</dbReference>
<evidence type="ECO:0000313" key="3">
    <source>
        <dbReference type="Proteomes" id="UP001244136"/>
    </source>
</evidence>
<accession>A0ABY8PXE0</accession>
<dbReference type="EMBL" id="CP123967">
    <property type="protein sequence ID" value="WGT47120.1"/>
    <property type="molecule type" value="Genomic_DNA"/>
</dbReference>
<evidence type="ECO:0000256" key="1">
    <source>
        <dbReference type="SAM" id="MobiDB-lite"/>
    </source>
</evidence>
<name>A0ABY8PXE0_9ACTN</name>
<gene>
    <name evidence="2" type="ORF">QH948_13550</name>
</gene>
<feature type="compositionally biased region" description="Polar residues" evidence="1">
    <location>
        <begin position="125"/>
        <end position="135"/>
    </location>
</feature>
<keyword evidence="3" id="KW-1185">Reference proteome</keyword>
<sequence length="279" mass="30375">MCVALAGCAAGQNAITPGPAPTIRSSTQIDPPLLAYLPTVDELVLIDRGDAELQVQCAARYGVTIDPRLLDMNALLDMYSQDRRYGIVNRDEVEQYGYGSPPSQYHSLERGEDPEQPFEVEVLSGTTEDGSPSQLQDKDGNTLPEGGCGLIGSKESSGGHKRSEWEIAYVLLGEAWDRLLADPGFQAAEADWATCMSKSGYDFQHRWDAANSLTGDDPERSKDMALLDLDCAEETNYIGRAMAIDVAIQNQLISDNEASLRAALDIQKEMLSIAKKALK</sequence>
<reference evidence="2 3" key="1">
    <citation type="journal article" date="2008" name="Int. J. Syst. Evol. Microbiol.">
        <title>Tessaracoccus flavescens sp. nov., isolated from marine sediment.</title>
        <authorList>
            <person name="Lee D.W."/>
            <person name="Lee S.D."/>
        </authorList>
    </citation>
    <scope>NUCLEOTIDE SEQUENCE [LARGE SCALE GENOMIC DNA]</scope>
    <source>
        <strain evidence="2 3">T21</strain>
    </source>
</reference>
<dbReference type="RefSeq" id="WP_281144857.1">
    <property type="nucleotide sequence ID" value="NZ_CP123967.1"/>
</dbReference>
<feature type="region of interest" description="Disordered" evidence="1">
    <location>
        <begin position="96"/>
        <end position="116"/>
    </location>
</feature>
<feature type="region of interest" description="Disordered" evidence="1">
    <location>
        <begin position="125"/>
        <end position="144"/>
    </location>
</feature>